<dbReference type="InterPro" id="IPR049156">
    <property type="entry name" value="Phage_chap_TAC_15-like"/>
</dbReference>
<proteinExistence type="predicted"/>
<organism evidence="1 2">
    <name type="scientific">Methylobacterium phyllostachyos</name>
    <dbReference type="NCBI Taxonomy" id="582672"/>
    <lineage>
        <taxon>Bacteria</taxon>
        <taxon>Pseudomonadati</taxon>
        <taxon>Pseudomonadota</taxon>
        <taxon>Alphaproteobacteria</taxon>
        <taxon>Hyphomicrobiales</taxon>
        <taxon>Methylobacteriaceae</taxon>
        <taxon>Methylobacterium</taxon>
    </lineage>
</organism>
<dbReference type="AlphaFoldDB" id="A0A1H0K861"/>
<dbReference type="STRING" id="582672.SAMN05216360_12534"/>
<dbReference type="Proteomes" id="UP000198704">
    <property type="component" value="Unassembled WGS sequence"/>
</dbReference>
<evidence type="ECO:0008006" key="3">
    <source>
        <dbReference type="Google" id="ProtNLM"/>
    </source>
</evidence>
<gene>
    <name evidence="1" type="ORF">SAMN05216360_12534</name>
</gene>
<sequence length="187" mass="20254">MIASEQAQVDQNGSRARRAVRVVPITVLNRTYTLGRVPPLEVIGIGRRLAPFMRPLIAFGLSIEKLRKPEGEDAPAVEGMSRLEMYNHLADAGGPILDALAQMSEPDQNYVIAACLRVTYDPTNKISPEMWDATTDRPVSQATAGEVLALTVEQLKLILPELWSELGEVRNSFAGMLTAATGGARAA</sequence>
<accession>A0A1H0K861</accession>
<dbReference type="Pfam" id="PF21822">
    <property type="entry name" value="Phage_TAC_15"/>
    <property type="match status" value="1"/>
</dbReference>
<evidence type="ECO:0000313" key="2">
    <source>
        <dbReference type="Proteomes" id="UP000198704"/>
    </source>
</evidence>
<dbReference type="EMBL" id="FNHS01000025">
    <property type="protein sequence ID" value="SDO51983.1"/>
    <property type="molecule type" value="Genomic_DNA"/>
</dbReference>
<keyword evidence="2" id="KW-1185">Reference proteome</keyword>
<dbReference type="OrthoDB" id="9034327at2"/>
<protein>
    <recommendedName>
        <fullName evidence="3">Phage tail assembly chaperone protein, TAC</fullName>
    </recommendedName>
</protein>
<reference evidence="2" key="1">
    <citation type="submission" date="2016-10" db="EMBL/GenBank/DDBJ databases">
        <authorList>
            <person name="Varghese N."/>
            <person name="Submissions S."/>
        </authorList>
    </citation>
    <scope>NUCLEOTIDE SEQUENCE [LARGE SCALE GENOMIC DNA]</scope>
    <source>
        <strain evidence="2">BL47</strain>
    </source>
</reference>
<dbReference type="RefSeq" id="WP_091722227.1">
    <property type="nucleotide sequence ID" value="NZ_FNHS01000025.1"/>
</dbReference>
<evidence type="ECO:0000313" key="1">
    <source>
        <dbReference type="EMBL" id="SDO51983.1"/>
    </source>
</evidence>
<name>A0A1H0K861_9HYPH</name>